<sequence length="194" mass="21179">MRSVRPLSSRDDEGVTLTEVLVAMGVTSVVMAMVTTAVVQMYRFHTRNEVLSNEMVQLQSAFQQLDRSLRYAYAISQPNAAPTSTGGWYVEWRSLTTTTEMCSQLRLNANTGVLQQRRKPANEPIGAWTTIASSLGGGTQPFTLEPSSTSGYPHQRLTVDVAVRTGRSSTFSFTAVNTSLTTVSTGVCTEMSRP</sequence>
<dbReference type="EMBL" id="JAENHO010000001">
    <property type="protein sequence ID" value="MBL7253178.1"/>
    <property type="molecule type" value="Genomic_DNA"/>
</dbReference>
<dbReference type="Pfam" id="PF07963">
    <property type="entry name" value="N_methyl"/>
    <property type="match status" value="1"/>
</dbReference>
<keyword evidence="1" id="KW-1133">Transmembrane helix</keyword>
<keyword evidence="1" id="KW-0812">Transmembrane</keyword>
<reference evidence="2 3" key="1">
    <citation type="submission" date="2021-01" db="EMBL/GenBank/DDBJ databases">
        <title>Actinoplanes sp. nov. LDG1-01 isolated from lichen.</title>
        <authorList>
            <person name="Saeng-In P."/>
            <person name="Phongsopitanun W."/>
            <person name="Kanchanasin P."/>
            <person name="Yuki M."/>
            <person name="Kudo T."/>
            <person name="Ohkuma M."/>
            <person name="Tanasupawat S."/>
        </authorList>
    </citation>
    <scope>NUCLEOTIDE SEQUENCE [LARGE SCALE GENOMIC DNA]</scope>
    <source>
        <strain evidence="2 3">LDG1-01</strain>
    </source>
</reference>
<name>A0ABS1VEQ8_9ACTN</name>
<proteinExistence type="predicted"/>
<dbReference type="RefSeq" id="WP_202989509.1">
    <property type="nucleotide sequence ID" value="NZ_JAENHO010000001.1"/>
</dbReference>
<protein>
    <submittedName>
        <fullName evidence="2">Type II secretion system protein</fullName>
    </submittedName>
</protein>
<comment type="caution">
    <text evidence="2">The sequence shown here is derived from an EMBL/GenBank/DDBJ whole genome shotgun (WGS) entry which is preliminary data.</text>
</comment>
<keyword evidence="3" id="KW-1185">Reference proteome</keyword>
<dbReference type="NCBIfam" id="TIGR02532">
    <property type="entry name" value="IV_pilin_GFxxxE"/>
    <property type="match status" value="1"/>
</dbReference>
<feature type="transmembrane region" description="Helical" evidence="1">
    <location>
        <begin position="20"/>
        <end position="39"/>
    </location>
</feature>
<evidence type="ECO:0000313" key="2">
    <source>
        <dbReference type="EMBL" id="MBL7253178.1"/>
    </source>
</evidence>
<organism evidence="2 3">
    <name type="scientific">Paractinoplanes lichenicola</name>
    <dbReference type="NCBI Taxonomy" id="2802976"/>
    <lineage>
        <taxon>Bacteria</taxon>
        <taxon>Bacillati</taxon>
        <taxon>Actinomycetota</taxon>
        <taxon>Actinomycetes</taxon>
        <taxon>Micromonosporales</taxon>
        <taxon>Micromonosporaceae</taxon>
        <taxon>Paractinoplanes</taxon>
    </lineage>
</organism>
<accession>A0ABS1VEQ8</accession>
<dbReference type="InterPro" id="IPR012902">
    <property type="entry name" value="N_methyl_site"/>
</dbReference>
<evidence type="ECO:0000313" key="3">
    <source>
        <dbReference type="Proteomes" id="UP000598996"/>
    </source>
</evidence>
<evidence type="ECO:0000256" key="1">
    <source>
        <dbReference type="SAM" id="Phobius"/>
    </source>
</evidence>
<dbReference type="Proteomes" id="UP000598996">
    <property type="component" value="Unassembled WGS sequence"/>
</dbReference>
<gene>
    <name evidence="2" type="ORF">JKJ07_02525</name>
</gene>
<keyword evidence="1" id="KW-0472">Membrane</keyword>